<gene>
    <name evidence="9" type="ORF">CAOG_003143</name>
</gene>
<dbReference type="SMART" id="SM00256">
    <property type="entry name" value="FBOX"/>
    <property type="match status" value="1"/>
</dbReference>
<dbReference type="InterPro" id="IPR001810">
    <property type="entry name" value="F-box_dom"/>
</dbReference>
<dbReference type="GO" id="GO:0016491">
    <property type="term" value="F:oxidoreductase activity"/>
    <property type="evidence" value="ECO:0007669"/>
    <property type="project" value="UniProtKB-KW"/>
</dbReference>
<feature type="compositionally biased region" description="Acidic residues" evidence="6">
    <location>
        <begin position="954"/>
        <end position="973"/>
    </location>
</feature>
<feature type="domain" description="JmjC" evidence="8">
    <location>
        <begin position="295"/>
        <end position="458"/>
    </location>
</feature>
<dbReference type="PANTHER" id="PTHR12480:SF35">
    <property type="entry name" value="TRANSCRIPTION FACTOR JUMONJI, JMJC DOMAIN-CONTAINING PROTEIN"/>
    <property type="match status" value="1"/>
</dbReference>
<dbReference type="Proteomes" id="UP000008743">
    <property type="component" value="Unassembled WGS sequence"/>
</dbReference>
<dbReference type="InterPro" id="IPR011009">
    <property type="entry name" value="Kinase-like_dom_sf"/>
</dbReference>
<dbReference type="InterPro" id="IPR050910">
    <property type="entry name" value="JMJD6_ArgDemeth/LysHydrox"/>
</dbReference>
<dbReference type="InterPro" id="IPR041667">
    <property type="entry name" value="Cupin_8"/>
</dbReference>
<evidence type="ECO:0000256" key="6">
    <source>
        <dbReference type="SAM" id="MobiDB-lite"/>
    </source>
</evidence>
<dbReference type="Pfam" id="PF13621">
    <property type="entry name" value="Cupin_8"/>
    <property type="match status" value="1"/>
</dbReference>
<feature type="region of interest" description="Disordered" evidence="6">
    <location>
        <begin position="846"/>
        <end position="909"/>
    </location>
</feature>
<organism evidence="9 10">
    <name type="scientific">Capsaspora owczarzaki (strain ATCC 30864)</name>
    <dbReference type="NCBI Taxonomy" id="595528"/>
    <lineage>
        <taxon>Eukaryota</taxon>
        <taxon>Filasterea</taxon>
        <taxon>Capsaspora</taxon>
    </lineage>
</organism>
<dbReference type="PROSITE" id="PS51184">
    <property type="entry name" value="JMJC"/>
    <property type="match status" value="1"/>
</dbReference>
<evidence type="ECO:0000313" key="9">
    <source>
        <dbReference type="EMBL" id="KJE92120.1"/>
    </source>
</evidence>
<dbReference type="SUPFAM" id="SSF81383">
    <property type="entry name" value="F-box domain"/>
    <property type="match status" value="1"/>
</dbReference>
<feature type="domain" description="F-box" evidence="7">
    <location>
        <begin position="76"/>
        <end position="122"/>
    </location>
</feature>
<keyword evidence="9" id="KW-0675">Receptor</keyword>
<comment type="subcellular location">
    <subcellularLocation>
        <location evidence="1">Nucleus</location>
    </subcellularLocation>
</comment>
<feature type="region of interest" description="Disordered" evidence="6">
    <location>
        <begin position="28"/>
        <end position="69"/>
    </location>
</feature>
<dbReference type="GO" id="GO:0005634">
    <property type="term" value="C:nucleus"/>
    <property type="evidence" value="ECO:0007669"/>
    <property type="project" value="UniProtKB-SubCell"/>
</dbReference>
<dbReference type="STRING" id="595528.A0A0D2WMN2"/>
<dbReference type="PROSITE" id="PS50181">
    <property type="entry name" value="FBOX"/>
    <property type="match status" value="1"/>
</dbReference>
<dbReference type="eggNOG" id="KOG2130">
    <property type="taxonomic scope" value="Eukaryota"/>
</dbReference>
<evidence type="ECO:0000256" key="5">
    <source>
        <dbReference type="ARBA" id="ARBA00023242"/>
    </source>
</evidence>
<keyword evidence="5" id="KW-0539">Nucleus</keyword>
<evidence type="ECO:0000256" key="4">
    <source>
        <dbReference type="ARBA" id="ARBA00023004"/>
    </source>
</evidence>
<evidence type="ECO:0000256" key="1">
    <source>
        <dbReference type="ARBA" id="ARBA00004123"/>
    </source>
</evidence>
<dbReference type="Pfam" id="PF01636">
    <property type="entry name" value="APH"/>
    <property type="match status" value="1"/>
</dbReference>
<name>A0A0D2WMN2_CAPO3</name>
<dbReference type="FunFam" id="2.60.120.650:FF:000045">
    <property type="entry name" value="F-box protein At1g78280"/>
    <property type="match status" value="1"/>
</dbReference>
<evidence type="ECO:0000259" key="8">
    <source>
        <dbReference type="PROSITE" id="PS51184"/>
    </source>
</evidence>
<evidence type="ECO:0000313" key="10">
    <source>
        <dbReference type="Proteomes" id="UP000008743"/>
    </source>
</evidence>
<keyword evidence="10" id="KW-1185">Reference proteome</keyword>
<dbReference type="Gene3D" id="1.20.1280.50">
    <property type="match status" value="1"/>
</dbReference>
<dbReference type="Pfam" id="PF12937">
    <property type="entry name" value="F-box-like"/>
    <property type="match status" value="1"/>
</dbReference>
<feature type="region of interest" description="Disordered" evidence="6">
    <location>
        <begin position="948"/>
        <end position="973"/>
    </location>
</feature>
<feature type="compositionally biased region" description="Low complexity" evidence="6">
    <location>
        <begin position="28"/>
        <end position="42"/>
    </location>
</feature>
<keyword evidence="4" id="KW-0408">Iron</keyword>
<dbReference type="InterPro" id="IPR002575">
    <property type="entry name" value="Aminoglycoside_PTrfase"/>
</dbReference>
<dbReference type="Gene3D" id="2.60.120.650">
    <property type="entry name" value="Cupin"/>
    <property type="match status" value="1"/>
</dbReference>
<dbReference type="InParanoid" id="A0A0D2WMN2"/>
<dbReference type="PANTHER" id="PTHR12480">
    <property type="entry name" value="ARGININE DEMETHYLASE AND LYSYL-HYDROXYLASE JMJD"/>
    <property type="match status" value="1"/>
</dbReference>
<evidence type="ECO:0000256" key="2">
    <source>
        <dbReference type="ARBA" id="ARBA00022723"/>
    </source>
</evidence>
<sequence length="1103" mass="122627">MVCVWNQQVRINLNQVHSLRHSTMTRAASATSMTAAASSSKARAADRQPKPVTTSKNRKARKAAATPVTKRRELGLGSLAALTDEMLLEIMGYLTIDELRSASQVSPMFYVLCSDEELWMNHCLAKRRGDFVYKGSWKWTTLAGRDTPMDKLPPPIYIQGIESLFLYAQWCRRNMTLSDYVPAIQSVPRYRLIDPEDGYPDVASSTAVPALTPEQWRRGFDEPVLPLILTNVCEGWPAFTEWSLERLAERYPNVQFRVSTNAPFSVRMTLKDYCAYLASQRDEVPLYVFDSHVGGNCPEMLHEYKVPKMFLDHDYLAFFGNERPDFRWIVIGPPRSGASWHVDPTHTSAWNSLIAGRKRWALYPPGQIPPGVEAIFDDHGNIVDFNAPPSLLWYLEVYPFLDPEEKPIECVQHPGETISVPAGWWHMVLNLDYTCAVTQNYLNVNNLEDALGDLRPHRRYKEFLQSLLVKQPELADTKLFCERALLQEGVASKAEFMHRLTNLKESPWRNRVGRVLVRHGLLLPEGEPHLSTPTSPTRPSLDSPNTNLALPADFAIKNVQHGENPVFQCDQNCYVKFYSFRSRESDPYTHEVAALERIALDPKLSKIFPRLLGHGMLHSEQEVAQTAPTDPTHAFDAWIPAVHVSNEQSKRRTQFNNAPDSVPIRAVNGHHFKHNDAVVSVPDSSDGATAPSETTPAAMATPNNGDQHVTAPIVWRWPYTILEAKAGIPMEDVEDDSAINYDALVEFLSSNLTRLHKLGLGDDLSAGAPHVLSESWAPALAELEARLAKCYHLHCFWSMLPFQLLQQLPAYLPASMTELVDQSVPPALLHGDVHVANILMVERRGAGGGGGRTLSAKSKHASNERKAAGATRPRNSVSHFISAAEMRRRSRLQKERGTQPSGAGGLSFAAQRRRNVAVTTTVTIVGKGGADLKYSDASEDDEADDVGIAHGLDDVDNNGEDDDDDDDDNYEDVDDAPVEVKIGVGNAQALAEALEAARVSYVPAHIIDLGDSRVGDPMADLIPIYLSVFRCDKKLLRRFLALYNPALLALLSSDAPAGTAARKKAMCYLLLHPVNAMHAVFMCLPASFAVATWEAMAELLWRL</sequence>
<dbReference type="InterPro" id="IPR036047">
    <property type="entry name" value="F-box-like_dom_sf"/>
</dbReference>
<reference evidence="10" key="1">
    <citation type="submission" date="2011-02" db="EMBL/GenBank/DDBJ databases">
        <title>The Genome Sequence of Capsaspora owczarzaki ATCC 30864.</title>
        <authorList>
            <person name="Russ C."/>
            <person name="Cuomo C."/>
            <person name="Burger G."/>
            <person name="Gray M.W."/>
            <person name="Holland P.W.H."/>
            <person name="King N."/>
            <person name="Lang F.B.F."/>
            <person name="Roger A.J."/>
            <person name="Ruiz-Trillo I."/>
            <person name="Young S.K."/>
            <person name="Zeng Q."/>
            <person name="Gargeya S."/>
            <person name="Alvarado L."/>
            <person name="Berlin A."/>
            <person name="Chapman S.B."/>
            <person name="Chen Z."/>
            <person name="Freedman E."/>
            <person name="Gellesch M."/>
            <person name="Goldberg J."/>
            <person name="Griggs A."/>
            <person name="Gujja S."/>
            <person name="Heilman E."/>
            <person name="Heiman D."/>
            <person name="Howarth C."/>
            <person name="Mehta T."/>
            <person name="Neiman D."/>
            <person name="Pearson M."/>
            <person name="Roberts A."/>
            <person name="Saif S."/>
            <person name="Shea T."/>
            <person name="Shenoy N."/>
            <person name="Sisk P."/>
            <person name="Stolte C."/>
            <person name="Sykes S."/>
            <person name="White J."/>
            <person name="Yandava C."/>
            <person name="Haas B."/>
            <person name="Nusbaum C."/>
            <person name="Birren B."/>
        </authorList>
    </citation>
    <scope>NUCLEOTIDE SEQUENCE</scope>
    <source>
        <strain evidence="10">ATCC 30864</strain>
    </source>
</reference>
<dbReference type="PhylomeDB" id="A0A0D2WMN2"/>
<feature type="compositionally biased region" description="Polar residues" evidence="6">
    <location>
        <begin position="682"/>
        <end position="705"/>
    </location>
</feature>
<dbReference type="GO" id="GO:0005737">
    <property type="term" value="C:cytoplasm"/>
    <property type="evidence" value="ECO:0007669"/>
    <property type="project" value="TreeGrafter"/>
</dbReference>
<accession>A0A0D2WMN2</accession>
<dbReference type="SMART" id="SM00558">
    <property type="entry name" value="JmjC"/>
    <property type="match status" value="1"/>
</dbReference>
<dbReference type="GO" id="GO:0046872">
    <property type="term" value="F:metal ion binding"/>
    <property type="evidence" value="ECO:0007669"/>
    <property type="project" value="UniProtKB-KW"/>
</dbReference>
<keyword evidence="3" id="KW-0560">Oxidoreductase</keyword>
<dbReference type="AlphaFoldDB" id="A0A0D2WMN2"/>
<evidence type="ECO:0000256" key="3">
    <source>
        <dbReference type="ARBA" id="ARBA00023002"/>
    </source>
</evidence>
<dbReference type="InterPro" id="IPR003347">
    <property type="entry name" value="JmjC_dom"/>
</dbReference>
<dbReference type="OrthoDB" id="424465at2759"/>
<proteinExistence type="predicted"/>
<dbReference type="EMBL" id="KE346363">
    <property type="protein sequence ID" value="KJE92120.1"/>
    <property type="molecule type" value="Genomic_DNA"/>
</dbReference>
<dbReference type="SUPFAM" id="SSF51197">
    <property type="entry name" value="Clavaminate synthase-like"/>
    <property type="match status" value="1"/>
</dbReference>
<keyword evidence="2" id="KW-0479">Metal-binding</keyword>
<feature type="region of interest" description="Disordered" evidence="6">
    <location>
        <begin position="681"/>
        <end position="705"/>
    </location>
</feature>
<dbReference type="SUPFAM" id="SSF56112">
    <property type="entry name" value="Protein kinase-like (PK-like)"/>
    <property type="match status" value="1"/>
</dbReference>
<evidence type="ECO:0000259" key="7">
    <source>
        <dbReference type="PROSITE" id="PS50181"/>
    </source>
</evidence>
<protein>
    <submittedName>
        <fullName evidence="9">Phosphatidylserine receptor long form</fullName>
    </submittedName>
</protein>